<dbReference type="AlphaFoldDB" id="A0A4Q6XHG1"/>
<dbReference type="Gene3D" id="1.25.40.20">
    <property type="entry name" value="Ankyrin repeat-containing domain"/>
    <property type="match status" value="1"/>
</dbReference>
<evidence type="ECO:0000313" key="5">
    <source>
        <dbReference type="Proteomes" id="UP000292085"/>
    </source>
</evidence>
<dbReference type="PROSITE" id="PS50088">
    <property type="entry name" value="ANK_REPEAT"/>
    <property type="match status" value="2"/>
</dbReference>
<dbReference type="Pfam" id="PF12796">
    <property type="entry name" value="Ank_2"/>
    <property type="match status" value="1"/>
</dbReference>
<evidence type="ECO:0000256" key="1">
    <source>
        <dbReference type="ARBA" id="ARBA00022737"/>
    </source>
</evidence>
<proteinExistence type="predicted"/>
<dbReference type="OrthoDB" id="7846836at2"/>
<dbReference type="EMBL" id="SGIS01000109">
    <property type="protein sequence ID" value="RZF59013.1"/>
    <property type="molecule type" value="Genomic_DNA"/>
</dbReference>
<dbReference type="Proteomes" id="UP000292085">
    <property type="component" value="Unassembled WGS sequence"/>
</dbReference>
<keyword evidence="1" id="KW-0677">Repeat</keyword>
<keyword evidence="5" id="KW-1185">Reference proteome</keyword>
<reference evidence="4 5" key="1">
    <citation type="submission" date="2019-02" db="EMBL/GenBank/DDBJ databases">
        <authorList>
            <person name="Li Y."/>
        </authorList>
    </citation>
    <scope>NUCLEOTIDE SEQUENCE [LARGE SCALE GENOMIC DNA]</scope>
    <source>
        <strain evidence="4 5">3-7</strain>
    </source>
</reference>
<keyword evidence="2 3" id="KW-0040">ANK repeat</keyword>
<dbReference type="PROSITE" id="PS50297">
    <property type="entry name" value="ANK_REP_REGION"/>
    <property type="match status" value="2"/>
</dbReference>
<protein>
    <submittedName>
        <fullName evidence="4">Ankyrin repeat domain-containing protein</fullName>
    </submittedName>
</protein>
<evidence type="ECO:0000313" key="4">
    <source>
        <dbReference type="EMBL" id="RZF59013.1"/>
    </source>
</evidence>
<dbReference type="SUPFAM" id="SSF48403">
    <property type="entry name" value="Ankyrin repeat"/>
    <property type="match status" value="1"/>
</dbReference>
<dbReference type="InterPro" id="IPR002110">
    <property type="entry name" value="Ankyrin_rpt"/>
</dbReference>
<evidence type="ECO:0000256" key="3">
    <source>
        <dbReference type="PROSITE-ProRule" id="PRU00023"/>
    </source>
</evidence>
<feature type="repeat" description="ANK" evidence="3">
    <location>
        <begin position="73"/>
        <end position="105"/>
    </location>
</feature>
<comment type="caution">
    <text evidence="4">The sequence shown here is derived from an EMBL/GenBank/DDBJ whole genome shotgun (WGS) entry which is preliminary data.</text>
</comment>
<dbReference type="PANTHER" id="PTHR24171">
    <property type="entry name" value="ANKYRIN REPEAT DOMAIN-CONTAINING PROTEIN 39-RELATED"/>
    <property type="match status" value="1"/>
</dbReference>
<dbReference type="SMART" id="SM00248">
    <property type="entry name" value="ANK"/>
    <property type="match status" value="2"/>
</dbReference>
<accession>A0A4Q6XHG1</accession>
<name>A0A4Q6XHG1_9SPHN</name>
<sequence length="117" mass="12793">MSPLSAEQIAKLNYRYDDYATYDDNATKIPGDPLIFRDADGDAALHMAAIAEDVEAVSWLLNAGIDPNALGDMGQTALHWAIANKNKEMAELLVSFGARTDIIDEFGIRSDLSVFED</sequence>
<evidence type="ECO:0000256" key="2">
    <source>
        <dbReference type="ARBA" id="ARBA00023043"/>
    </source>
</evidence>
<organism evidence="4 5">
    <name type="scientific">Sphingomonas populi</name>
    <dbReference type="NCBI Taxonomy" id="2484750"/>
    <lineage>
        <taxon>Bacteria</taxon>
        <taxon>Pseudomonadati</taxon>
        <taxon>Pseudomonadota</taxon>
        <taxon>Alphaproteobacteria</taxon>
        <taxon>Sphingomonadales</taxon>
        <taxon>Sphingomonadaceae</taxon>
        <taxon>Sphingomonas</taxon>
    </lineage>
</organism>
<dbReference type="RefSeq" id="WP_130160572.1">
    <property type="nucleotide sequence ID" value="NZ_SGIS01000109.1"/>
</dbReference>
<gene>
    <name evidence="4" type="ORF">EWE75_24120</name>
</gene>
<dbReference type="InterPro" id="IPR036770">
    <property type="entry name" value="Ankyrin_rpt-contain_sf"/>
</dbReference>
<feature type="repeat" description="ANK" evidence="3">
    <location>
        <begin position="40"/>
        <end position="72"/>
    </location>
</feature>